<accession>A0ABT6XVJ7</accession>
<keyword evidence="4" id="KW-0282">Flagellum</keyword>
<keyword evidence="4" id="KW-0966">Cell projection</keyword>
<name>A0ABT6XVJ7_ALISE</name>
<proteinExistence type="inferred from homology"/>
<dbReference type="EMBL" id="JASGCB010000003">
    <property type="protein sequence ID" value="MDI9259068.1"/>
    <property type="molecule type" value="Genomic_DNA"/>
</dbReference>
<keyword evidence="5" id="KW-1185">Reference proteome</keyword>
<protein>
    <submittedName>
        <fullName evidence="4">Flagellar hook capping FlgD N-terminal domain-containing protein</fullName>
    </submittedName>
</protein>
<dbReference type="InterPro" id="IPR005648">
    <property type="entry name" value="FlgD"/>
</dbReference>
<evidence type="ECO:0000313" key="4">
    <source>
        <dbReference type="EMBL" id="MDI9259068.1"/>
    </source>
</evidence>
<evidence type="ECO:0000256" key="3">
    <source>
        <dbReference type="SAM" id="MobiDB-lite"/>
    </source>
</evidence>
<keyword evidence="4" id="KW-0969">Cilium</keyword>
<evidence type="ECO:0000313" key="5">
    <source>
        <dbReference type="Proteomes" id="UP001529245"/>
    </source>
</evidence>
<reference evidence="4 5" key="1">
    <citation type="submission" date="2023-04" db="EMBL/GenBank/DDBJ databases">
        <title>A. sendaiensis sub sp. chiapanensis a novel subspecie with specific adaptation in bacterial cell wall isolated from an active volcano.</title>
        <authorList>
            <person name="Alvarez Gutierrez P.E."/>
            <person name="Ortiz Cortes L.Y."/>
        </authorList>
    </citation>
    <scope>NUCLEOTIDE SEQUENCE [LARGE SCALE GENOMIC DNA]</scope>
    <source>
        <strain evidence="4 5">PA2</strain>
    </source>
</reference>
<sequence length="162" mass="16590">MTVNATSSLALNNSSLSAQATSPTGAASGATSGASSPTSPSGWNSLNENDFLQLLVTQLQNQDPLNPVDNTQMLAQLAQFSALEEMTQVAETDAQIQSAVQSLESEMSLLMAHSLIGASVTVQDASGNQVQGTVSSVTMSQGTPQVVVNGTSYPLTQVVGMA</sequence>
<keyword evidence="2" id="KW-1005">Bacterial flagellum biogenesis</keyword>
<organism evidence="4 5">
    <name type="scientific">Alicyclobacillus sendaiensis PA2</name>
    <dbReference type="NCBI Taxonomy" id="3029425"/>
    <lineage>
        <taxon>Bacteria</taxon>
        <taxon>Bacillati</taxon>
        <taxon>Bacillota</taxon>
        <taxon>Bacilli</taxon>
        <taxon>Bacillales</taxon>
        <taxon>Alicyclobacillaceae</taxon>
        <taxon>Alicyclobacillus</taxon>
    </lineage>
</organism>
<comment type="caution">
    <text evidence="4">The sequence shown here is derived from an EMBL/GenBank/DDBJ whole genome shotgun (WGS) entry which is preliminary data.</text>
</comment>
<dbReference type="Pfam" id="PF03963">
    <property type="entry name" value="FlgD"/>
    <property type="match status" value="1"/>
</dbReference>
<dbReference type="RefSeq" id="WP_283202659.1">
    <property type="nucleotide sequence ID" value="NZ_JASGCB010000003.1"/>
</dbReference>
<comment type="similarity">
    <text evidence="1">Belongs to the FlgD family.</text>
</comment>
<feature type="compositionally biased region" description="Low complexity" evidence="3">
    <location>
        <begin position="16"/>
        <end position="42"/>
    </location>
</feature>
<gene>
    <name evidence="4" type="ORF">QID03_02615</name>
</gene>
<evidence type="ECO:0000256" key="1">
    <source>
        <dbReference type="ARBA" id="ARBA00010577"/>
    </source>
</evidence>
<dbReference type="Proteomes" id="UP001529245">
    <property type="component" value="Unassembled WGS sequence"/>
</dbReference>
<feature type="region of interest" description="Disordered" evidence="3">
    <location>
        <begin position="16"/>
        <end position="44"/>
    </location>
</feature>
<evidence type="ECO:0000256" key="2">
    <source>
        <dbReference type="ARBA" id="ARBA00022795"/>
    </source>
</evidence>